<keyword evidence="3" id="KW-0805">Transcription regulation</keyword>
<sequence length="1212" mass="130313">MAQAAWLPPISTSANPERRSEFVVNSAPSSSVASRWDLADILNPARDNHDRKLSMDFAAATSPSSSQHPLYQPELDPNFNMHSADHQPPSSHHNMQQLDGLDTDHTNYDIFNTNSANTFASHRYRTNASSSSSLGPPSYGLNGDNLYSHPPFGDSVPPFNGSGNNPYEVMNGMSSAYSSGKVSPLTPSDPVGGLQHSSPFPPGKDFSNAHQYPDLISDRRLSGVSNGNYSSDFDGDYPMGAVGTALPFPQAPPLHHFSDRRFHNGPPQTVPSHLPPSHNDDILRGVAPQATNSFREGGVNGFPDIPHYLGSNPHPEIPLRMPAVDETLARMRIHGHSVMGASNDLQTFIRPFLDQYVRTPNRLAFGERTVIVMSSKVAQKSYGTEKRFLCPPPTAIMIGNSWWTDVVRRGEDPKLCPPRVTVSISGEPVPQEGSIEWTGSSGKSFDVSDPPTGTTYIGRCVGKQLFISDVDEKKKKVEALVKITAPASDDEPERVIGTFPSRPIKVISKPSKKRQSAKNLELCINHGSTISLFHRLRSQTVSTKYLCVSGSGSSFKGSDGAPLMGLDQRSRSTTPSFIARTASWDPFVMYIVDVNKPAGGIDAPPPPPPQPDYPSPPPNAIPFTNNGSQIPIYYNQTVVLQCLTSGVVSPVLIIRKVDHQTTVVGGGLQEGAKGVADHYCALGEVCGDPVSQLHKIAFEVYDATKGMPEPGTPGQTGTFLSCMGEKVNTYRPIEGRQWNTQNGSNSPTLPSSPIASTPVSSTGSEYFGHGSVDSAPASPTSGTADFLSNDGGRVKKKRSTSSAGGIAKTMPKGRRRPSSAGSATSGRRGSGSDSGASSGSLWQVDIGETSVWTIVGTDQIRYNFYVPPVLFDNQHAPQTGSFPIPSKPVTPFPGVVKYLPPDRASEAPKSNCASSRAVLSKPNPHASKMLTVYGENFSKTDPVSVFFGSEPSPYVEHQTTTVLSSRMDNATSPLDFASPYTMYDMPFAVWQLYVEHLWNWHPDSWVGSIAYASRLLAFVLLFPFVVLTGLDVASYVIARTLGVVDDVKASTTDHATRNPPTIRIHDASPQMTDPYASSSSELELSSSPESFAAPHTLKMSTLDGASSGGSPFDANPLRDAEGLPSLDVSDPHPYFASEENSLKLSGVGVFSPAGSRPPSPTLTRRHILPEGRSQISNPDSIANVIGGGTQMLDGDDEGLTFRARARRTDRDE</sequence>
<evidence type="ECO:0000256" key="1">
    <source>
        <dbReference type="ARBA" id="ARBA00004123"/>
    </source>
</evidence>
<feature type="domain" description="RBP-J/Cbf11/Cbf12 DNA binding" evidence="9">
    <location>
        <begin position="369"/>
        <end position="521"/>
    </location>
</feature>
<feature type="transmembrane region" description="Helical" evidence="8">
    <location>
        <begin position="1015"/>
        <end position="1038"/>
    </location>
</feature>
<comment type="similarity">
    <text evidence="2">Belongs to the Su(H) family.</text>
</comment>
<evidence type="ECO:0000313" key="12">
    <source>
        <dbReference type="Proteomes" id="UP000027073"/>
    </source>
</evidence>
<dbReference type="GO" id="GO:0005634">
    <property type="term" value="C:nucleus"/>
    <property type="evidence" value="ECO:0007669"/>
    <property type="project" value="UniProtKB-SubCell"/>
</dbReference>
<evidence type="ECO:0000256" key="5">
    <source>
        <dbReference type="ARBA" id="ARBA00023163"/>
    </source>
</evidence>
<dbReference type="AlphaFoldDB" id="A0A067NVQ2"/>
<dbReference type="Pfam" id="PF09270">
    <property type="entry name" value="BTD"/>
    <property type="match status" value="1"/>
</dbReference>
<name>A0A067NVQ2_PLEO1</name>
<feature type="region of interest" description="Disordered" evidence="7">
    <location>
        <begin position="176"/>
        <end position="211"/>
    </location>
</feature>
<dbReference type="STRING" id="1137138.A0A067NVQ2"/>
<dbReference type="InterPro" id="IPR037095">
    <property type="entry name" value="RBP-J/Cbf11_DNA-bd_sf"/>
</dbReference>
<dbReference type="SMART" id="SM01267">
    <property type="entry name" value="LAG1_DNAbind"/>
    <property type="match status" value="1"/>
</dbReference>
<evidence type="ECO:0000259" key="9">
    <source>
        <dbReference type="SMART" id="SM01267"/>
    </source>
</evidence>
<feature type="region of interest" description="Disordered" evidence="7">
    <location>
        <begin position="1099"/>
        <end position="1134"/>
    </location>
</feature>
<reference evidence="12" key="1">
    <citation type="journal article" date="2014" name="Proc. Natl. Acad. Sci. U.S.A.">
        <title>Extensive sampling of basidiomycete genomes demonstrates inadequacy of the white-rot/brown-rot paradigm for wood decay fungi.</title>
        <authorList>
            <person name="Riley R."/>
            <person name="Salamov A.A."/>
            <person name="Brown D.W."/>
            <person name="Nagy L.G."/>
            <person name="Floudas D."/>
            <person name="Held B.W."/>
            <person name="Levasseur A."/>
            <person name="Lombard V."/>
            <person name="Morin E."/>
            <person name="Otillar R."/>
            <person name="Lindquist E.A."/>
            <person name="Sun H."/>
            <person name="LaButti K.M."/>
            <person name="Schmutz J."/>
            <person name="Jabbour D."/>
            <person name="Luo H."/>
            <person name="Baker S.E."/>
            <person name="Pisabarro A.G."/>
            <person name="Walton J.D."/>
            <person name="Blanchette R.A."/>
            <person name="Henrissat B."/>
            <person name="Martin F."/>
            <person name="Cullen D."/>
            <person name="Hibbett D.S."/>
            <person name="Grigoriev I.V."/>
        </authorList>
    </citation>
    <scope>NUCLEOTIDE SEQUENCE [LARGE SCALE GENOMIC DNA]</scope>
    <source>
        <strain evidence="12">PC15</strain>
    </source>
</reference>
<keyword evidence="5" id="KW-0804">Transcription</keyword>
<feature type="compositionally biased region" description="Low complexity" evidence="7">
    <location>
        <begin position="818"/>
        <end position="839"/>
    </location>
</feature>
<dbReference type="OrthoDB" id="5600360at2759"/>
<dbReference type="InterPro" id="IPR036358">
    <property type="entry name" value="BTD_sf"/>
</dbReference>
<feature type="region of interest" description="Disordered" evidence="7">
    <location>
        <begin position="1147"/>
        <end position="1212"/>
    </location>
</feature>
<evidence type="ECO:0000256" key="2">
    <source>
        <dbReference type="ARBA" id="ARBA00009704"/>
    </source>
</evidence>
<feature type="compositionally biased region" description="Pro residues" evidence="7">
    <location>
        <begin position="603"/>
        <end position="620"/>
    </location>
</feature>
<gene>
    <name evidence="11" type="ORF">PLEOSDRAFT_1112663</name>
</gene>
<dbReference type="FunFam" id="2.60.40.1450:FF:000003">
    <property type="entry name" value="Related to J kappa-recombination signal binding protein"/>
    <property type="match status" value="1"/>
</dbReference>
<keyword evidence="8" id="KW-0472">Membrane</keyword>
<feature type="compositionally biased region" description="Polar residues" evidence="7">
    <location>
        <begin position="737"/>
        <end position="764"/>
    </location>
</feature>
<feature type="region of interest" description="Disordered" evidence="7">
    <location>
        <begin position="127"/>
        <end position="146"/>
    </location>
</feature>
<evidence type="ECO:0000256" key="3">
    <source>
        <dbReference type="ARBA" id="ARBA00023015"/>
    </source>
</evidence>
<dbReference type="SUPFAM" id="SSF110217">
    <property type="entry name" value="DNA-binding protein LAG-1 (CSL)"/>
    <property type="match status" value="1"/>
</dbReference>
<keyword evidence="6" id="KW-0539">Nucleus</keyword>
<accession>A0A067NVQ2</accession>
<dbReference type="InterPro" id="IPR015351">
    <property type="entry name" value="RBP-J/Cbf11/Cbf12_DNA-bd"/>
</dbReference>
<dbReference type="Proteomes" id="UP000027073">
    <property type="component" value="Unassembled WGS sequence"/>
</dbReference>
<feature type="region of interest" description="Disordered" evidence="7">
    <location>
        <begin position="1"/>
        <end position="31"/>
    </location>
</feature>
<evidence type="ECO:0000256" key="6">
    <source>
        <dbReference type="ARBA" id="ARBA00023242"/>
    </source>
</evidence>
<dbReference type="PANTHER" id="PTHR10665">
    <property type="entry name" value="RECOMBINING BINDING PROTEIN SUPPRESSOR OF HAIRLESS"/>
    <property type="match status" value="1"/>
</dbReference>
<dbReference type="VEuPathDB" id="FungiDB:PLEOSDRAFT_1112663"/>
<evidence type="ECO:0000256" key="4">
    <source>
        <dbReference type="ARBA" id="ARBA00023125"/>
    </source>
</evidence>
<keyword evidence="8" id="KW-0812">Transmembrane</keyword>
<evidence type="ECO:0008006" key="13">
    <source>
        <dbReference type="Google" id="ProtNLM"/>
    </source>
</evidence>
<dbReference type="InterPro" id="IPR015350">
    <property type="entry name" value="Beta-trefoil_DNA-bd_dom"/>
</dbReference>
<evidence type="ECO:0000256" key="7">
    <source>
        <dbReference type="SAM" id="MobiDB-lite"/>
    </source>
</evidence>
<feature type="domain" description="Beta-trefoil DNA-binding" evidence="10">
    <location>
        <begin position="522"/>
        <end position="842"/>
    </location>
</feature>
<dbReference type="GO" id="GO:0001228">
    <property type="term" value="F:DNA-binding transcription activator activity, RNA polymerase II-specific"/>
    <property type="evidence" value="ECO:0007669"/>
    <property type="project" value="InterPro"/>
</dbReference>
<feature type="region of interest" description="Disordered" evidence="7">
    <location>
        <begin position="1051"/>
        <end position="1081"/>
    </location>
</feature>
<evidence type="ECO:0000313" key="11">
    <source>
        <dbReference type="EMBL" id="KDQ27691.1"/>
    </source>
</evidence>
<dbReference type="SMART" id="SM01268">
    <property type="entry name" value="BTD"/>
    <property type="match status" value="1"/>
</dbReference>
<evidence type="ECO:0000259" key="10">
    <source>
        <dbReference type="SMART" id="SM01268"/>
    </source>
</evidence>
<dbReference type="InParanoid" id="A0A067NVQ2"/>
<keyword evidence="4" id="KW-0238">DNA-binding</keyword>
<dbReference type="GO" id="GO:0000978">
    <property type="term" value="F:RNA polymerase II cis-regulatory region sequence-specific DNA binding"/>
    <property type="evidence" value="ECO:0007669"/>
    <property type="project" value="InterPro"/>
</dbReference>
<organism evidence="11 12">
    <name type="scientific">Pleurotus ostreatus (strain PC15)</name>
    <name type="common">Oyster mushroom</name>
    <dbReference type="NCBI Taxonomy" id="1137138"/>
    <lineage>
        <taxon>Eukaryota</taxon>
        <taxon>Fungi</taxon>
        <taxon>Dikarya</taxon>
        <taxon>Basidiomycota</taxon>
        <taxon>Agaricomycotina</taxon>
        <taxon>Agaricomycetes</taxon>
        <taxon>Agaricomycetidae</taxon>
        <taxon>Agaricales</taxon>
        <taxon>Pleurotineae</taxon>
        <taxon>Pleurotaceae</taxon>
        <taxon>Pleurotus</taxon>
    </lineage>
</organism>
<feature type="region of interest" description="Disordered" evidence="7">
    <location>
        <begin position="59"/>
        <end position="96"/>
    </location>
</feature>
<dbReference type="Gene3D" id="2.60.40.1450">
    <property type="entry name" value="LAG1, DNA binding domain"/>
    <property type="match status" value="1"/>
</dbReference>
<comment type="subcellular location">
    <subcellularLocation>
        <location evidence="1">Nucleus</location>
    </subcellularLocation>
</comment>
<feature type="compositionally biased region" description="Low complexity" evidence="7">
    <location>
        <begin position="129"/>
        <end position="141"/>
    </location>
</feature>
<keyword evidence="8" id="KW-1133">Transmembrane helix</keyword>
<feature type="region of interest" description="Disordered" evidence="7">
    <location>
        <begin position="736"/>
        <end position="839"/>
    </location>
</feature>
<dbReference type="EMBL" id="KL198008">
    <property type="protein sequence ID" value="KDQ27691.1"/>
    <property type="molecule type" value="Genomic_DNA"/>
</dbReference>
<protein>
    <recommendedName>
        <fullName evidence="13">LAG1-DNAbind-domain-containing protein</fullName>
    </recommendedName>
</protein>
<dbReference type="SUPFAM" id="SSF49417">
    <property type="entry name" value="p53-like transcription factors"/>
    <property type="match status" value="1"/>
</dbReference>
<dbReference type="InterPro" id="IPR008967">
    <property type="entry name" value="p53-like_TF_DNA-bd_sf"/>
</dbReference>
<dbReference type="InterPro" id="IPR040159">
    <property type="entry name" value="CLS_fam"/>
</dbReference>
<dbReference type="Pfam" id="PF09271">
    <property type="entry name" value="LAG1-DNAbind"/>
    <property type="match status" value="1"/>
</dbReference>
<feature type="region of interest" description="Disordered" evidence="7">
    <location>
        <begin position="599"/>
        <end position="620"/>
    </location>
</feature>
<proteinExistence type="inferred from homology"/>
<evidence type="ECO:0000256" key="8">
    <source>
        <dbReference type="SAM" id="Phobius"/>
    </source>
</evidence>
<dbReference type="HOGENOM" id="CLU_008944_0_0_1"/>